<dbReference type="PANTHER" id="PTHR30469:SF12">
    <property type="entry name" value="MULTIDRUG RESISTANCE PROTEIN MDTA"/>
    <property type="match status" value="1"/>
</dbReference>
<dbReference type="GO" id="GO:1990281">
    <property type="term" value="C:efflux pump complex"/>
    <property type="evidence" value="ECO:0007669"/>
    <property type="project" value="TreeGrafter"/>
</dbReference>
<dbReference type="Gene3D" id="2.40.50.100">
    <property type="match status" value="1"/>
</dbReference>
<sequence length="460" mass="51665">MKKILQKKFVLPLIVLLAVALVLFRVKSKPPVAHEDLGYPIKTVDVMTVRPIPYRSHATGYGNVEPRITVRAKSEVSGKIVYIHPQLRKGASLPKDTVVLRIEPTTFEFSLEQSKAGLSGSESSLRQLETEEESTRALLAIVRKNLSVQQKEYKRIQEIWKKKLVARSSVDAEEQKVLQLKQQVADLEGKLKTYESRKAALDAQIRQSKTQVAQTRDTLGRTEIRLPMDARIGEVMVEKGEFVAAGSVLFEALGTDAVEITAELPTRLFRPLFANQQHMQVDLNDQGKFWNLVSNMKLEARVRLVGFPEAAHWQGKLLRISESIDPRRDTVGLVVQVDKPYADVIPGERPPLLKGMFTAVSFFAPAQPMLVVPRKAVHQGRVYVARPDKRLEIRQIETLYRQGEFVVVKGGLETGENIIVSDVIPVIEGLPLKPRLASEYVRKFVAAAMGDEAAMRRIEK</sequence>
<gene>
    <name evidence="2" type="ORF">ENJ12_09255</name>
</gene>
<comment type="caution">
    <text evidence="2">The sequence shown here is derived from an EMBL/GenBank/DDBJ whole genome shotgun (WGS) entry which is preliminary data.</text>
</comment>
<dbReference type="EMBL" id="DRLF01000323">
    <property type="protein sequence ID" value="HEC07027.1"/>
    <property type="molecule type" value="Genomic_DNA"/>
</dbReference>
<dbReference type="Gene3D" id="2.40.30.170">
    <property type="match status" value="1"/>
</dbReference>
<evidence type="ECO:0000313" key="2">
    <source>
        <dbReference type="EMBL" id="HEC07027.1"/>
    </source>
</evidence>
<reference evidence="2" key="1">
    <citation type="journal article" date="2020" name="mSystems">
        <title>Genome- and Community-Level Interaction Insights into Carbon Utilization and Element Cycling Functions of Hydrothermarchaeota in Hydrothermal Sediment.</title>
        <authorList>
            <person name="Zhou Z."/>
            <person name="Liu Y."/>
            <person name="Xu W."/>
            <person name="Pan J."/>
            <person name="Luo Z.H."/>
            <person name="Li M."/>
        </authorList>
    </citation>
    <scope>NUCLEOTIDE SEQUENCE [LARGE SCALE GENOMIC DNA]</scope>
    <source>
        <strain evidence="2">HyVt-458</strain>
    </source>
</reference>
<protein>
    <submittedName>
        <fullName evidence="2">HlyD family secretion protein</fullName>
    </submittedName>
</protein>
<accession>A0A831RVZ7</accession>
<dbReference type="AlphaFoldDB" id="A0A831RVZ7"/>
<name>A0A831RVZ7_9GAMM</name>
<dbReference type="PANTHER" id="PTHR30469">
    <property type="entry name" value="MULTIDRUG RESISTANCE PROTEIN MDTA"/>
    <property type="match status" value="1"/>
</dbReference>
<proteinExistence type="predicted"/>
<organism evidence="2">
    <name type="scientific">Thiolapillus brandeum</name>
    <dbReference type="NCBI Taxonomy" id="1076588"/>
    <lineage>
        <taxon>Bacteria</taxon>
        <taxon>Pseudomonadati</taxon>
        <taxon>Pseudomonadota</taxon>
        <taxon>Gammaproteobacteria</taxon>
        <taxon>Chromatiales</taxon>
        <taxon>Sedimenticolaceae</taxon>
        <taxon>Thiolapillus</taxon>
    </lineage>
</organism>
<dbReference type="SUPFAM" id="SSF111369">
    <property type="entry name" value="HlyD-like secretion proteins"/>
    <property type="match status" value="1"/>
</dbReference>
<dbReference type="GO" id="GO:0015562">
    <property type="term" value="F:efflux transmembrane transporter activity"/>
    <property type="evidence" value="ECO:0007669"/>
    <property type="project" value="TreeGrafter"/>
</dbReference>
<evidence type="ECO:0000256" key="1">
    <source>
        <dbReference type="SAM" id="Coils"/>
    </source>
</evidence>
<dbReference type="Gene3D" id="2.40.420.20">
    <property type="match status" value="1"/>
</dbReference>
<dbReference type="Gene3D" id="1.10.287.470">
    <property type="entry name" value="Helix hairpin bin"/>
    <property type="match status" value="1"/>
</dbReference>
<keyword evidence="1" id="KW-0175">Coiled coil</keyword>
<dbReference type="Proteomes" id="UP000886339">
    <property type="component" value="Unassembled WGS sequence"/>
</dbReference>
<feature type="coiled-coil region" evidence="1">
    <location>
        <begin position="170"/>
        <end position="211"/>
    </location>
</feature>